<gene>
    <name evidence="2" type="ORF">ENV41_00580</name>
</gene>
<proteinExistence type="predicted"/>
<keyword evidence="2" id="KW-0808">Transferase</keyword>
<dbReference type="Gene3D" id="3.90.550.10">
    <property type="entry name" value="Spore Coat Polysaccharide Biosynthesis Protein SpsA, Chain A"/>
    <property type="match status" value="1"/>
</dbReference>
<evidence type="ECO:0000313" key="2">
    <source>
        <dbReference type="EMBL" id="HFZ08616.1"/>
    </source>
</evidence>
<dbReference type="EMBL" id="DTGG01000019">
    <property type="protein sequence ID" value="HFZ08616.1"/>
    <property type="molecule type" value="Genomic_DNA"/>
</dbReference>
<evidence type="ECO:0000259" key="1">
    <source>
        <dbReference type="Pfam" id="PF00535"/>
    </source>
</evidence>
<name>A0A7V3J943_UNCC3</name>
<dbReference type="PANTHER" id="PTHR22916">
    <property type="entry name" value="GLYCOSYLTRANSFERASE"/>
    <property type="match status" value="1"/>
</dbReference>
<dbReference type="SUPFAM" id="SSF53448">
    <property type="entry name" value="Nucleotide-diphospho-sugar transferases"/>
    <property type="match status" value="1"/>
</dbReference>
<accession>A0A7V3J943</accession>
<reference evidence="2" key="1">
    <citation type="journal article" date="2020" name="mSystems">
        <title>Genome- and Community-Level Interaction Insights into Carbon Utilization and Element Cycling Functions of Hydrothermarchaeota in Hydrothermal Sediment.</title>
        <authorList>
            <person name="Zhou Z."/>
            <person name="Liu Y."/>
            <person name="Xu W."/>
            <person name="Pan J."/>
            <person name="Luo Z.H."/>
            <person name="Li M."/>
        </authorList>
    </citation>
    <scope>NUCLEOTIDE SEQUENCE [LARGE SCALE GENOMIC DNA]</scope>
    <source>
        <strain evidence="2">SpSt-757</strain>
    </source>
</reference>
<feature type="domain" description="Glycosyltransferase 2-like" evidence="1">
    <location>
        <begin position="22"/>
        <end position="147"/>
    </location>
</feature>
<dbReference type="GO" id="GO:0016740">
    <property type="term" value="F:transferase activity"/>
    <property type="evidence" value="ECO:0007669"/>
    <property type="project" value="UniProtKB-KW"/>
</dbReference>
<organism evidence="2">
    <name type="scientific">candidate division CPR3 bacterium</name>
    <dbReference type="NCBI Taxonomy" id="2268181"/>
    <lineage>
        <taxon>Bacteria</taxon>
        <taxon>Bacteria division CPR3</taxon>
    </lineage>
</organism>
<sequence length="293" mass="33732">MSKPIFDERSILSKDPAWPKVSVVTPSFNQTQFLEKTILSVLNQNYPNLEYIIIDGGSTDGSVEIIKKYEKYLAYWVSEKDDGQADAIGKGFMKATGEILAWLNSDDYYLPGTLHRVAREFKQANYDLIYGDEILVDENDVVIGRRPQLPPPGLLTPALITLGGFWIYQPASFWKAELYKRVGGVDRSFQFCMDNDLFIKFVLAGARLHHVKQYFTAFRYHSTSKSCSMIDVGQRERKQLSDKYRSKIPFWLNDPRLTQALGHLYLLRHLTNGTGWYLCRRIMKKFGTFKGQV</sequence>
<dbReference type="InterPro" id="IPR029044">
    <property type="entry name" value="Nucleotide-diphossugar_trans"/>
</dbReference>
<dbReference type="Pfam" id="PF00535">
    <property type="entry name" value="Glycos_transf_2"/>
    <property type="match status" value="1"/>
</dbReference>
<dbReference type="PANTHER" id="PTHR22916:SF65">
    <property type="entry name" value="SLR1065 PROTEIN"/>
    <property type="match status" value="1"/>
</dbReference>
<dbReference type="InterPro" id="IPR001173">
    <property type="entry name" value="Glyco_trans_2-like"/>
</dbReference>
<dbReference type="AlphaFoldDB" id="A0A7V3J943"/>
<protein>
    <submittedName>
        <fullName evidence="2">Glycosyltransferase</fullName>
    </submittedName>
</protein>
<comment type="caution">
    <text evidence="2">The sequence shown here is derived from an EMBL/GenBank/DDBJ whole genome shotgun (WGS) entry which is preliminary data.</text>
</comment>
<dbReference type="CDD" id="cd06433">
    <property type="entry name" value="GT_2_WfgS_like"/>
    <property type="match status" value="1"/>
</dbReference>